<evidence type="ECO:0000313" key="2">
    <source>
        <dbReference type="EMBL" id="NML47472.1"/>
    </source>
</evidence>
<gene>
    <name evidence="2" type="ORF">HHL11_27225</name>
</gene>
<keyword evidence="2" id="KW-0560">Oxidoreductase</keyword>
<reference evidence="2 3" key="1">
    <citation type="submission" date="2020-04" db="EMBL/GenBank/DDBJ databases">
        <title>Ramlibacter sp. G-1-2-2 isolated from soil.</title>
        <authorList>
            <person name="Dahal R.H."/>
        </authorList>
    </citation>
    <scope>NUCLEOTIDE SEQUENCE [LARGE SCALE GENOMIC DNA]</scope>
    <source>
        <strain evidence="2 3">G-1-2-2</strain>
    </source>
</reference>
<dbReference type="Pfam" id="PF13561">
    <property type="entry name" value="adh_short_C2"/>
    <property type="match status" value="1"/>
</dbReference>
<evidence type="ECO:0000313" key="3">
    <source>
        <dbReference type="Proteomes" id="UP000541185"/>
    </source>
</evidence>
<dbReference type="FunFam" id="3.40.50.720:FF:000084">
    <property type="entry name" value="Short-chain dehydrogenase reductase"/>
    <property type="match status" value="1"/>
</dbReference>
<dbReference type="InterPro" id="IPR036291">
    <property type="entry name" value="NAD(P)-bd_dom_sf"/>
</dbReference>
<proteinExistence type="inferred from homology"/>
<dbReference type="AlphaFoldDB" id="A0A848HBN6"/>
<dbReference type="EC" id="1.1.1.47" evidence="2"/>
<dbReference type="Gene3D" id="3.40.50.720">
    <property type="entry name" value="NAD(P)-binding Rossmann-like Domain"/>
    <property type="match status" value="1"/>
</dbReference>
<dbReference type="Proteomes" id="UP000541185">
    <property type="component" value="Unassembled WGS sequence"/>
</dbReference>
<keyword evidence="3" id="KW-1185">Reference proteome</keyword>
<comment type="caution">
    <text evidence="2">The sequence shown here is derived from an EMBL/GenBank/DDBJ whole genome shotgun (WGS) entry which is preliminary data.</text>
</comment>
<dbReference type="PANTHER" id="PTHR42760">
    <property type="entry name" value="SHORT-CHAIN DEHYDROGENASES/REDUCTASES FAMILY MEMBER"/>
    <property type="match status" value="1"/>
</dbReference>
<comment type="similarity">
    <text evidence="1">Belongs to the short-chain dehydrogenases/reductases (SDR) family.</text>
</comment>
<dbReference type="InterPro" id="IPR002347">
    <property type="entry name" value="SDR_fam"/>
</dbReference>
<accession>A0A848HBN6</accession>
<dbReference type="PRINTS" id="PR00080">
    <property type="entry name" value="SDRFAMILY"/>
</dbReference>
<dbReference type="EMBL" id="JABBFX010000003">
    <property type="protein sequence ID" value="NML47472.1"/>
    <property type="molecule type" value="Genomic_DNA"/>
</dbReference>
<dbReference type="PRINTS" id="PR00081">
    <property type="entry name" value="GDHRDH"/>
</dbReference>
<evidence type="ECO:0000256" key="1">
    <source>
        <dbReference type="ARBA" id="ARBA00006484"/>
    </source>
</evidence>
<protein>
    <submittedName>
        <fullName evidence="2">Glucose 1-dehydrogenase</fullName>
        <ecNumber evidence="2">1.1.1.47</ecNumber>
    </submittedName>
</protein>
<dbReference type="GO" id="GO:0047936">
    <property type="term" value="F:glucose 1-dehydrogenase [NAD(P)+] activity"/>
    <property type="evidence" value="ECO:0007669"/>
    <property type="project" value="UniProtKB-EC"/>
</dbReference>
<dbReference type="CDD" id="cd05233">
    <property type="entry name" value="SDR_c"/>
    <property type="match status" value="1"/>
</dbReference>
<dbReference type="GO" id="GO:0030497">
    <property type="term" value="P:fatty acid elongation"/>
    <property type="evidence" value="ECO:0007669"/>
    <property type="project" value="TreeGrafter"/>
</dbReference>
<name>A0A848HBN6_9BURK</name>
<dbReference type="RefSeq" id="WP_169421748.1">
    <property type="nucleotide sequence ID" value="NZ_JABBFX010000003.1"/>
</dbReference>
<dbReference type="NCBIfam" id="NF005559">
    <property type="entry name" value="PRK07231.1"/>
    <property type="match status" value="1"/>
</dbReference>
<dbReference type="PANTHER" id="PTHR42760:SF135">
    <property type="entry name" value="BLL7886 PROTEIN"/>
    <property type="match status" value="1"/>
</dbReference>
<organism evidence="2 3">
    <name type="scientific">Ramlibacter agri</name>
    <dbReference type="NCBI Taxonomy" id="2728837"/>
    <lineage>
        <taxon>Bacteria</taxon>
        <taxon>Pseudomonadati</taxon>
        <taxon>Pseudomonadota</taxon>
        <taxon>Betaproteobacteria</taxon>
        <taxon>Burkholderiales</taxon>
        <taxon>Comamonadaceae</taxon>
        <taxon>Ramlibacter</taxon>
    </lineage>
</organism>
<dbReference type="SUPFAM" id="SSF51735">
    <property type="entry name" value="NAD(P)-binding Rossmann-fold domains"/>
    <property type="match status" value="1"/>
</dbReference>
<sequence>MNESRLLEGRAAVVSGAGQGLGEAFARALSGAGARVAILDLDAAHADQVARSIREQGGEAIALACDVRDVESCGAAARQVKAALGDVSVLVNNAGVSTRAQLADPNFNDEIDRVMAVNLKGVLNLTRAFVPQLEASRGSVVNIASIASLLASFASIPYAASKGAVAQATKFLARDLAAAGVRVNALAPGFVVTPLTADLQGPGSRAEKVTQRTLLKRVAHPDDLTGPLLFLASDLSKYITGLVLPVDGGYSAN</sequence>